<dbReference type="InterPro" id="IPR013328">
    <property type="entry name" value="6PGD_dom2"/>
</dbReference>
<dbReference type="PANTHER" id="PTHR38015">
    <property type="entry name" value="BLR6086 PROTEIN"/>
    <property type="match status" value="1"/>
</dbReference>
<gene>
    <name evidence="1" type="ORF">KUTeg_016375</name>
</gene>
<dbReference type="PANTHER" id="PTHR38015:SF1">
    <property type="entry name" value="OPINE DEHYDROGENASE DOMAIN-CONTAINING PROTEIN"/>
    <property type="match status" value="1"/>
</dbReference>
<reference evidence="1 2" key="1">
    <citation type="submission" date="2022-12" db="EMBL/GenBank/DDBJ databases">
        <title>Chromosome-level genome of Tegillarca granosa.</title>
        <authorList>
            <person name="Kim J."/>
        </authorList>
    </citation>
    <scope>NUCLEOTIDE SEQUENCE [LARGE SCALE GENOMIC DNA]</scope>
    <source>
        <strain evidence="1">Teg-2019</strain>
        <tissue evidence="1">Adductor muscle</tissue>
    </source>
</reference>
<comment type="caution">
    <text evidence="1">The sequence shown here is derived from an EMBL/GenBank/DDBJ whole genome shotgun (WGS) entry which is preliminary data.</text>
</comment>
<evidence type="ECO:0008006" key="3">
    <source>
        <dbReference type="Google" id="ProtNLM"/>
    </source>
</evidence>
<keyword evidence="2" id="KW-1185">Reference proteome</keyword>
<dbReference type="Gene3D" id="1.10.1040.10">
    <property type="entry name" value="N-(1-d-carboxylethyl)-l-norvaline Dehydrogenase, domain 2"/>
    <property type="match status" value="1"/>
</dbReference>
<dbReference type="InterPro" id="IPR051729">
    <property type="entry name" value="Opine/Lysopine_DH"/>
</dbReference>
<sequence length="276" mass="30783">MARRKILVCGGGNGAHCCAALTALLPNTQVRVLTLYGDEASRWQQISETNNGINLTIVKGDGKEETFKSNLSMITNDPKAALDDINIIFIVVPAFAHEQYLTALAPHLQPNTIIIGMPGQAGFEFQCRHILGSKVPQTAIVNFESLPWACRILEFGKHVKMLGCKETLGASLITGSQCKLPFKAFDEIQIILGEEPKIRVIQNYIAITLMTDSRLCMVKWGKWDGTPLPEKPLFYQGIDEIQAEYLTKASDEMMNYSQGNREAETRCENDRCHPYF</sequence>
<name>A0ABQ9EQJ5_TEGGR</name>
<evidence type="ECO:0000313" key="1">
    <source>
        <dbReference type="EMBL" id="KAJ8305830.1"/>
    </source>
</evidence>
<accession>A0ABQ9EQJ5</accession>
<dbReference type="InterPro" id="IPR036291">
    <property type="entry name" value="NAD(P)-bd_dom_sf"/>
</dbReference>
<dbReference type="Gene3D" id="3.40.50.720">
    <property type="entry name" value="NAD(P)-binding Rossmann-like Domain"/>
    <property type="match status" value="1"/>
</dbReference>
<protein>
    <recommendedName>
        <fullName evidence="3">Octopine dehydrogenase</fullName>
    </recommendedName>
</protein>
<evidence type="ECO:0000313" key="2">
    <source>
        <dbReference type="Proteomes" id="UP001217089"/>
    </source>
</evidence>
<dbReference type="EMBL" id="JARBDR010000813">
    <property type="protein sequence ID" value="KAJ8305830.1"/>
    <property type="molecule type" value="Genomic_DNA"/>
</dbReference>
<dbReference type="Proteomes" id="UP001217089">
    <property type="component" value="Unassembled WGS sequence"/>
</dbReference>
<proteinExistence type="predicted"/>
<organism evidence="1 2">
    <name type="scientific">Tegillarca granosa</name>
    <name type="common">Malaysian cockle</name>
    <name type="synonym">Anadara granosa</name>
    <dbReference type="NCBI Taxonomy" id="220873"/>
    <lineage>
        <taxon>Eukaryota</taxon>
        <taxon>Metazoa</taxon>
        <taxon>Spiralia</taxon>
        <taxon>Lophotrochozoa</taxon>
        <taxon>Mollusca</taxon>
        <taxon>Bivalvia</taxon>
        <taxon>Autobranchia</taxon>
        <taxon>Pteriomorphia</taxon>
        <taxon>Arcoida</taxon>
        <taxon>Arcoidea</taxon>
        <taxon>Arcidae</taxon>
        <taxon>Tegillarca</taxon>
    </lineage>
</organism>
<dbReference type="SUPFAM" id="SSF51735">
    <property type="entry name" value="NAD(P)-binding Rossmann-fold domains"/>
    <property type="match status" value="1"/>
</dbReference>